<dbReference type="SUPFAM" id="SSF46785">
    <property type="entry name" value="Winged helix' DNA-binding domain"/>
    <property type="match status" value="1"/>
</dbReference>
<proteinExistence type="predicted"/>
<dbReference type="InterPro" id="IPR019585">
    <property type="entry name" value="Rpn7/CSN1"/>
</dbReference>
<dbReference type="GO" id="GO:0000502">
    <property type="term" value="C:proteasome complex"/>
    <property type="evidence" value="ECO:0007669"/>
    <property type="project" value="UniProtKB-KW"/>
</dbReference>
<feature type="domain" description="PCI" evidence="1">
    <location>
        <begin position="175"/>
        <end position="343"/>
    </location>
</feature>
<dbReference type="STRING" id="1358809.S7XS13"/>
<dbReference type="FunCoup" id="S7XS13">
    <property type="interactions" value="200"/>
</dbReference>
<dbReference type="OMA" id="RLHCKVD"/>
<dbReference type="Pfam" id="PF10602">
    <property type="entry name" value="RPN7"/>
    <property type="match status" value="1"/>
</dbReference>
<evidence type="ECO:0000313" key="3">
    <source>
        <dbReference type="Proteomes" id="UP000014978"/>
    </source>
</evidence>
<organism evidence="2 3">
    <name type="scientific">Spraguea lophii (strain 42_110)</name>
    <name type="common">Microsporidian parasite</name>
    <dbReference type="NCBI Taxonomy" id="1358809"/>
    <lineage>
        <taxon>Eukaryota</taxon>
        <taxon>Fungi</taxon>
        <taxon>Fungi incertae sedis</taxon>
        <taxon>Microsporidia</taxon>
        <taxon>Spragueidae</taxon>
        <taxon>Spraguea</taxon>
    </lineage>
</organism>
<dbReference type="HOGENOM" id="CLU_031814_1_1_1"/>
<protein>
    <submittedName>
        <fullName evidence="2">26S proteasome non-ATPase regulatory subunit</fullName>
    </submittedName>
</protein>
<reference evidence="3" key="1">
    <citation type="journal article" date="2013" name="PLoS Genet.">
        <title>The genome of Spraguea lophii and the basis of host-microsporidian interactions.</title>
        <authorList>
            <person name="Campbell S.E."/>
            <person name="Williams T.A."/>
            <person name="Yousuf A."/>
            <person name="Soanes D.M."/>
            <person name="Paszkiewicz K.H."/>
            <person name="Williams B.A.P."/>
        </authorList>
    </citation>
    <scope>NUCLEOTIDE SEQUENCE [LARGE SCALE GENOMIC DNA]</scope>
    <source>
        <strain evidence="3">42_110</strain>
    </source>
</reference>
<dbReference type="PROSITE" id="PS50250">
    <property type="entry name" value="PCI"/>
    <property type="match status" value="1"/>
</dbReference>
<dbReference type="InterPro" id="IPR000717">
    <property type="entry name" value="PCI_dom"/>
</dbReference>
<dbReference type="InParanoid" id="S7XS13"/>
<dbReference type="PANTHER" id="PTHR14145:SF1">
    <property type="entry name" value="26S PROTEASOME NON-ATPASE REGULATORY SUBUNIT 6"/>
    <property type="match status" value="1"/>
</dbReference>
<evidence type="ECO:0000313" key="2">
    <source>
        <dbReference type="EMBL" id="EPR78698.1"/>
    </source>
</evidence>
<name>S7XS13_SPRLO</name>
<dbReference type="EMBL" id="ATCN01000609">
    <property type="protein sequence ID" value="EPR78698.1"/>
    <property type="molecule type" value="Genomic_DNA"/>
</dbReference>
<dbReference type="AlphaFoldDB" id="S7XS13"/>
<sequence length="366" mass="42897">MELDFKQPSLSLISLVLHSKKKKEDFELVKYISDNEMAPLYMYLVQNKILPFDNEFYEKLKMKNKKKIEILESKKLDSIESEKYLQDIEKAIAEYYACIGDYTNFKDVVTNMDISNLSLKMDILLCEIRMGLIYKNKSATNNAIAEATKISEMCDWDRRNKFKVYDGLLKMIKGRYREAADLFLEVLPTFQSQELLSYQEVVVFALFSSLLAYDRNELYSKILNGSHILEAGEDIQSGYLLVESLYNCAYEQIFYNLIQFSELCRKNIFLAKKVHNFINQIKIRAYQQLLHSYSSINLQSMADIFQISLGYLENDLTRFIVDQKLFCSIDRTEMVVYVKDSKIELFEKIAEKGEKLLTFIEKSLNE</sequence>
<dbReference type="Proteomes" id="UP000014978">
    <property type="component" value="Unassembled WGS sequence"/>
</dbReference>
<accession>S7XS13</accession>
<dbReference type="InterPro" id="IPR036390">
    <property type="entry name" value="WH_DNA-bd_sf"/>
</dbReference>
<keyword evidence="3" id="KW-1185">Reference proteome</keyword>
<keyword evidence="2" id="KW-0647">Proteasome</keyword>
<dbReference type="Pfam" id="PF01399">
    <property type="entry name" value="PCI"/>
    <property type="match status" value="1"/>
</dbReference>
<dbReference type="PANTHER" id="PTHR14145">
    <property type="entry name" value="26S PROTESOME SUBUNIT 6"/>
    <property type="match status" value="1"/>
</dbReference>
<dbReference type="GO" id="GO:0043161">
    <property type="term" value="P:proteasome-mediated ubiquitin-dependent protein catabolic process"/>
    <property type="evidence" value="ECO:0007669"/>
    <property type="project" value="TreeGrafter"/>
</dbReference>
<dbReference type="InterPro" id="IPR045135">
    <property type="entry name" value="Rpn7_N"/>
</dbReference>
<evidence type="ECO:0000259" key="1">
    <source>
        <dbReference type="PROSITE" id="PS50250"/>
    </source>
</evidence>
<dbReference type="Gene3D" id="1.25.40.570">
    <property type="match status" value="1"/>
</dbReference>
<dbReference type="OrthoDB" id="1452at2759"/>
<gene>
    <name evidence="2" type="ORF">SLOPH_17</name>
</gene>
<dbReference type="VEuPathDB" id="MicrosporidiaDB:SLOPH_17"/>
<dbReference type="SMART" id="SM00088">
    <property type="entry name" value="PINT"/>
    <property type="match status" value="1"/>
</dbReference>
<comment type="caution">
    <text evidence="2">The sequence shown here is derived from an EMBL/GenBank/DDBJ whole genome shotgun (WGS) entry which is preliminary data.</text>
</comment>